<gene>
    <name evidence="1" type="ORF">METZ01_LOCUS516506</name>
</gene>
<evidence type="ECO:0008006" key="2">
    <source>
        <dbReference type="Google" id="ProtNLM"/>
    </source>
</evidence>
<dbReference type="InterPro" id="IPR008775">
    <property type="entry name" value="Phytyl_CoA_dOase-like"/>
</dbReference>
<evidence type="ECO:0000313" key="1">
    <source>
        <dbReference type="EMBL" id="SVE63652.1"/>
    </source>
</evidence>
<reference evidence="1" key="1">
    <citation type="submission" date="2018-05" db="EMBL/GenBank/DDBJ databases">
        <authorList>
            <person name="Lanie J.A."/>
            <person name="Ng W.-L."/>
            <person name="Kazmierczak K.M."/>
            <person name="Andrzejewski T.M."/>
            <person name="Davidsen T.M."/>
            <person name="Wayne K.J."/>
            <person name="Tettelin H."/>
            <person name="Glass J.I."/>
            <person name="Rusch D."/>
            <person name="Podicherti R."/>
            <person name="Tsui H.-C.T."/>
            <person name="Winkler M.E."/>
        </authorList>
    </citation>
    <scope>NUCLEOTIDE SEQUENCE</scope>
</reference>
<accession>A0A383F390</accession>
<dbReference type="EMBL" id="UINC01231212">
    <property type="protein sequence ID" value="SVE63652.1"/>
    <property type="molecule type" value="Genomic_DNA"/>
</dbReference>
<protein>
    <recommendedName>
        <fullName evidence="2">HEAT repeat domain-containing protein</fullName>
    </recommendedName>
</protein>
<name>A0A383F390_9ZZZZ</name>
<feature type="non-terminal residue" evidence="1">
    <location>
        <position position="228"/>
    </location>
</feature>
<proteinExistence type="predicted"/>
<dbReference type="Gene3D" id="2.60.120.620">
    <property type="entry name" value="q2cbj1_9rhob like domain"/>
    <property type="match status" value="1"/>
</dbReference>
<dbReference type="Pfam" id="PF05721">
    <property type="entry name" value="PhyH"/>
    <property type="match status" value="1"/>
</dbReference>
<organism evidence="1">
    <name type="scientific">marine metagenome</name>
    <dbReference type="NCBI Taxonomy" id="408172"/>
    <lineage>
        <taxon>unclassified sequences</taxon>
        <taxon>metagenomes</taxon>
        <taxon>ecological metagenomes</taxon>
    </lineage>
</organism>
<sequence>MAFYYPQDVTENMGPTAVQPGTQYYQHHNRAVEGVSLCGGAGTVTIVHYDLWHRATENQSKKIRLMLKFLFCRTEEPLQPSWDTESSDWNINSSFSHKPQLMWRHIWQWYLGKGSGKQKTVSAININVEESNRLLSCSGTTTEEMIETLGQAVHDQNEVTRLKALYDLGEIGVSAVPKLMTKFREESKTGSIQNLERADFANPSQIDTVYGLAAVGKPAVPALMETLD</sequence>
<dbReference type="AlphaFoldDB" id="A0A383F390"/>
<dbReference type="SUPFAM" id="SSF51197">
    <property type="entry name" value="Clavaminate synthase-like"/>
    <property type="match status" value="1"/>
</dbReference>